<feature type="domain" description="MIP18 family-like" evidence="1">
    <location>
        <begin position="13"/>
        <end position="85"/>
    </location>
</feature>
<name>A0A2T6B001_9RHOB</name>
<dbReference type="Gene3D" id="3.30.300.130">
    <property type="entry name" value="Fe-S cluster assembly (FSCA)"/>
    <property type="match status" value="1"/>
</dbReference>
<dbReference type="Proteomes" id="UP000244224">
    <property type="component" value="Unassembled WGS sequence"/>
</dbReference>
<protein>
    <submittedName>
        <fullName evidence="2">Uncharacterized protein DUF59</fullName>
    </submittedName>
</protein>
<dbReference type="Pfam" id="PF01883">
    <property type="entry name" value="FeS_assembly_P"/>
    <property type="match status" value="1"/>
</dbReference>
<dbReference type="InterPro" id="IPR002744">
    <property type="entry name" value="MIP18-like"/>
</dbReference>
<dbReference type="SUPFAM" id="SSF117916">
    <property type="entry name" value="Fe-S cluster assembly (FSCA) domain-like"/>
    <property type="match status" value="1"/>
</dbReference>
<dbReference type="InterPro" id="IPR034904">
    <property type="entry name" value="FSCA_dom_sf"/>
</dbReference>
<proteinExistence type="predicted"/>
<dbReference type="EMBL" id="QBKP01000007">
    <property type="protein sequence ID" value="PTX49391.1"/>
    <property type="molecule type" value="Genomic_DNA"/>
</dbReference>
<organism evidence="2 3">
    <name type="scientific">Gemmobacter caeni</name>
    <dbReference type="NCBI Taxonomy" id="589035"/>
    <lineage>
        <taxon>Bacteria</taxon>
        <taxon>Pseudomonadati</taxon>
        <taxon>Pseudomonadota</taxon>
        <taxon>Alphaproteobacteria</taxon>
        <taxon>Rhodobacterales</taxon>
        <taxon>Paracoccaceae</taxon>
        <taxon>Gemmobacter</taxon>
    </lineage>
</organism>
<evidence type="ECO:0000313" key="3">
    <source>
        <dbReference type="Proteomes" id="UP000244224"/>
    </source>
</evidence>
<accession>A0A2T6B001</accession>
<sequence length="271" mass="30329">MPVPQIRGAQAREVWRRLSAVTDPELDEPITDMGFVERLEVSRSGEVEIDFRLPTYWCSPNFAFLMADGIRKAAMTPAWVQKVRVQLQDHCFADKVNDGINGQQPFGAIFAALTEGGNLDEVRETFREKAFLRRQEAVLQGLRAMGWTAGQITTLTLAEFDALNLSGHAEAAAQKPRYREILVGDGLALLPEDWAFVTWRGDPIVAEDLQDHLMRLRALRINMEFNGAMCRGLAAARYKEVVRNGEEPELIDFILGRVPPRACGDSQSSRG</sequence>
<gene>
    <name evidence="2" type="ORF">C8N34_10738</name>
</gene>
<evidence type="ECO:0000313" key="2">
    <source>
        <dbReference type="EMBL" id="PTX49391.1"/>
    </source>
</evidence>
<dbReference type="OrthoDB" id="153551at2"/>
<dbReference type="RefSeq" id="WP_108129057.1">
    <property type="nucleotide sequence ID" value="NZ_QBKP01000007.1"/>
</dbReference>
<keyword evidence="3" id="KW-1185">Reference proteome</keyword>
<dbReference type="AlphaFoldDB" id="A0A2T6B001"/>
<evidence type="ECO:0000259" key="1">
    <source>
        <dbReference type="Pfam" id="PF01883"/>
    </source>
</evidence>
<comment type="caution">
    <text evidence="2">The sequence shown here is derived from an EMBL/GenBank/DDBJ whole genome shotgun (WGS) entry which is preliminary data.</text>
</comment>
<reference evidence="2 3" key="1">
    <citation type="submission" date="2018-04" db="EMBL/GenBank/DDBJ databases">
        <title>Genomic Encyclopedia of Archaeal and Bacterial Type Strains, Phase II (KMG-II): from individual species to whole genera.</title>
        <authorList>
            <person name="Goeker M."/>
        </authorList>
    </citation>
    <scope>NUCLEOTIDE SEQUENCE [LARGE SCALE GENOMIC DNA]</scope>
    <source>
        <strain evidence="2 3">DSM 21823</strain>
    </source>
</reference>